<dbReference type="EMBL" id="MWQY01000028">
    <property type="protein sequence ID" value="ORC30740.1"/>
    <property type="molecule type" value="Genomic_DNA"/>
</dbReference>
<dbReference type="STRING" id="1963862.B4O97_17705"/>
<dbReference type="Pfam" id="PF02607">
    <property type="entry name" value="B12-binding_2"/>
    <property type="match status" value="1"/>
</dbReference>
<dbReference type="InterPro" id="IPR036594">
    <property type="entry name" value="Meth_synthase_dom"/>
</dbReference>
<dbReference type="InterPro" id="IPR010982">
    <property type="entry name" value="Lambda_DNA-bd_dom_sf"/>
</dbReference>
<keyword evidence="5" id="KW-1185">Reference proteome</keyword>
<accession>A0A1Y1RUL4</accession>
<dbReference type="Pfam" id="PF01381">
    <property type="entry name" value="HTH_3"/>
    <property type="match status" value="1"/>
</dbReference>
<dbReference type="SMART" id="SM00530">
    <property type="entry name" value="HTH_XRE"/>
    <property type="match status" value="1"/>
</dbReference>
<dbReference type="SUPFAM" id="SSF47413">
    <property type="entry name" value="lambda repressor-like DNA-binding domains"/>
    <property type="match status" value="1"/>
</dbReference>
<dbReference type="Pfam" id="PF02310">
    <property type="entry name" value="B12-binding"/>
    <property type="match status" value="1"/>
</dbReference>
<keyword evidence="1" id="KW-0238">DNA-binding</keyword>
<dbReference type="Gene3D" id="1.10.1240.10">
    <property type="entry name" value="Methionine synthase domain"/>
    <property type="match status" value="1"/>
</dbReference>
<evidence type="ECO:0000256" key="1">
    <source>
        <dbReference type="ARBA" id="ARBA00023125"/>
    </source>
</evidence>
<name>A0A1Y1RUL4_9SPIO</name>
<sequence>MEQQFGQWLRYYRKKNRMSQKQVAQVLGVGQTTIANYENNSRFPDQQKLVALAELFDASLDRILGVRANTDAIPDSERRDPEKPLSPKEMISSILGGRDLEAWEKVERSVKSGVPMKEIYLRSLEPLLIMTGELWAEGSISVAEEHIISHAVEGFMERLRTCYPGVPPSDKLCICATVPGESHSIGIRMLRDLLEQAGWRAFFLGDKVPTDQLISLLLSARPDLLAFSATLSENRDSGELLIHRLRREAPLARIPVILGGRAFEEGREGLKDLSACKVAGSLAEGLLIAEELVQYKVYSP</sequence>
<dbReference type="InterPro" id="IPR006158">
    <property type="entry name" value="Cobalamin-bd"/>
</dbReference>
<feature type="domain" description="B12-binding" evidence="3">
    <location>
        <begin position="170"/>
        <end position="300"/>
    </location>
</feature>
<dbReference type="InterPro" id="IPR036724">
    <property type="entry name" value="Cobalamin-bd_sf"/>
</dbReference>
<dbReference type="OrthoDB" id="5756833at2"/>
<dbReference type="Proteomes" id="UP000192343">
    <property type="component" value="Unassembled WGS sequence"/>
</dbReference>
<dbReference type="InterPro" id="IPR001387">
    <property type="entry name" value="Cro/C1-type_HTH"/>
</dbReference>
<evidence type="ECO:0000259" key="2">
    <source>
        <dbReference type="PROSITE" id="PS50943"/>
    </source>
</evidence>
<dbReference type="PROSITE" id="PS51332">
    <property type="entry name" value="B12_BINDING"/>
    <property type="match status" value="1"/>
</dbReference>
<proteinExistence type="predicted"/>
<dbReference type="RefSeq" id="WP_083052850.1">
    <property type="nucleotide sequence ID" value="NZ_MWQY01000028.1"/>
</dbReference>
<dbReference type="GO" id="GO:0003677">
    <property type="term" value="F:DNA binding"/>
    <property type="evidence" value="ECO:0007669"/>
    <property type="project" value="UniProtKB-KW"/>
</dbReference>
<dbReference type="SUPFAM" id="SSF52242">
    <property type="entry name" value="Cobalamin (vitamin B12)-binding domain"/>
    <property type="match status" value="1"/>
</dbReference>
<dbReference type="InterPro" id="IPR003759">
    <property type="entry name" value="Cbl-bd_cap"/>
</dbReference>
<gene>
    <name evidence="4" type="ORF">B4O97_17705</name>
</gene>
<dbReference type="CDD" id="cd00093">
    <property type="entry name" value="HTH_XRE"/>
    <property type="match status" value="1"/>
</dbReference>
<evidence type="ECO:0008006" key="6">
    <source>
        <dbReference type="Google" id="ProtNLM"/>
    </source>
</evidence>
<protein>
    <recommendedName>
        <fullName evidence="6">HTH cro/C1-type domain-containing protein</fullName>
    </recommendedName>
</protein>
<dbReference type="AlphaFoldDB" id="A0A1Y1RUL4"/>
<organism evidence="4 5">
    <name type="scientific">Marispirochaeta aestuarii</name>
    <dbReference type="NCBI Taxonomy" id="1963862"/>
    <lineage>
        <taxon>Bacteria</taxon>
        <taxon>Pseudomonadati</taxon>
        <taxon>Spirochaetota</taxon>
        <taxon>Spirochaetia</taxon>
        <taxon>Spirochaetales</taxon>
        <taxon>Spirochaetaceae</taxon>
        <taxon>Marispirochaeta</taxon>
    </lineage>
</organism>
<dbReference type="PROSITE" id="PS50943">
    <property type="entry name" value="HTH_CROC1"/>
    <property type="match status" value="1"/>
</dbReference>
<comment type="caution">
    <text evidence="4">The sequence shown here is derived from an EMBL/GenBank/DDBJ whole genome shotgun (WGS) entry which is preliminary data.</text>
</comment>
<dbReference type="GO" id="GO:0031419">
    <property type="term" value="F:cobalamin binding"/>
    <property type="evidence" value="ECO:0007669"/>
    <property type="project" value="InterPro"/>
</dbReference>
<dbReference type="PANTHER" id="PTHR46558">
    <property type="entry name" value="TRACRIPTIONAL REGULATORY PROTEIN-RELATED-RELATED"/>
    <property type="match status" value="1"/>
</dbReference>
<evidence type="ECO:0000313" key="4">
    <source>
        <dbReference type="EMBL" id="ORC30740.1"/>
    </source>
</evidence>
<feature type="domain" description="HTH cro/C1-type" evidence="2">
    <location>
        <begin position="9"/>
        <end position="63"/>
    </location>
</feature>
<dbReference type="Gene3D" id="1.10.260.40">
    <property type="entry name" value="lambda repressor-like DNA-binding domains"/>
    <property type="match status" value="1"/>
</dbReference>
<dbReference type="Gene3D" id="3.40.50.280">
    <property type="entry name" value="Cobalamin-binding domain"/>
    <property type="match status" value="1"/>
</dbReference>
<dbReference type="PANTHER" id="PTHR46558:SF13">
    <property type="entry name" value="HTH-TYPE TRANSCRIPTIONAL REGULATOR IMMR"/>
    <property type="match status" value="1"/>
</dbReference>
<evidence type="ECO:0000259" key="3">
    <source>
        <dbReference type="PROSITE" id="PS51332"/>
    </source>
</evidence>
<evidence type="ECO:0000313" key="5">
    <source>
        <dbReference type="Proteomes" id="UP000192343"/>
    </source>
</evidence>
<dbReference type="GO" id="GO:0046872">
    <property type="term" value="F:metal ion binding"/>
    <property type="evidence" value="ECO:0007669"/>
    <property type="project" value="InterPro"/>
</dbReference>
<reference evidence="4 5" key="1">
    <citation type="submission" date="2017-03" db="EMBL/GenBank/DDBJ databases">
        <title>Draft Genome sequence of Marispirochaeta sp. strain JC444.</title>
        <authorList>
            <person name="Shivani Y."/>
            <person name="Subhash Y."/>
            <person name="Sasikala C."/>
            <person name="Ramana C."/>
        </authorList>
    </citation>
    <scope>NUCLEOTIDE SEQUENCE [LARGE SCALE GENOMIC DNA]</scope>
    <source>
        <strain evidence="4 5">JC444</strain>
    </source>
</reference>